<accession>A0A834P8W2</accession>
<name>A0A834P8W2_VESPE</name>
<feature type="region of interest" description="Disordered" evidence="1">
    <location>
        <begin position="30"/>
        <end position="52"/>
    </location>
</feature>
<organism evidence="2 3">
    <name type="scientific">Vespula pensylvanica</name>
    <name type="common">Western yellow jacket</name>
    <name type="synonym">Wasp</name>
    <dbReference type="NCBI Taxonomy" id="30213"/>
    <lineage>
        <taxon>Eukaryota</taxon>
        <taxon>Metazoa</taxon>
        <taxon>Ecdysozoa</taxon>
        <taxon>Arthropoda</taxon>
        <taxon>Hexapoda</taxon>
        <taxon>Insecta</taxon>
        <taxon>Pterygota</taxon>
        <taxon>Neoptera</taxon>
        <taxon>Endopterygota</taxon>
        <taxon>Hymenoptera</taxon>
        <taxon>Apocrita</taxon>
        <taxon>Aculeata</taxon>
        <taxon>Vespoidea</taxon>
        <taxon>Vespidae</taxon>
        <taxon>Vespinae</taxon>
        <taxon>Vespula</taxon>
    </lineage>
</organism>
<dbReference type="EMBL" id="JACSDY010000003">
    <property type="protein sequence ID" value="KAF7432480.1"/>
    <property type="molecule type" value="Genomic_DNA"/>
</dbReference>
<reference evidence="2" key="1">
    <citation type="journal article" date="2020" name="G3 (Bethesda)">
        <title>High-Quality Assemblies for Three Invasive Social Wasps from the &lt;i&gt;Vespula&lt;/i&gt; Genus.</title>
        <authorList>
            <person name="Harrop T.W.R."/>
            <person name="Guhlin J."/>
            <person name="McLaughlin G.M."/>
            <person name="Permina E."/>
            <person name="Stockwell P."/>
            <person name="Gilligan J."/>
            <person name="Le Lec M.F."/>
            <person name="Gruber M.A.M."/>
            <person name="Quinn O."/>
            <person name="Lovegrove M."/>
            <person name="Duncan E.J."/>
            <person name="Remnant E.J."/>
            <person name="Van Eeckhoven J."/>
            <person name="Graham B."/>
            <person name="Knapp R.A."/>
            <person name="Langford K.W."/>
            <person name="Kronenberg Z."/>
            <person name="Press M.O."/>
            <person name="Eacker S.M."/>
            <person name="Wilson-Rankin E.E."/>
            <person name="Purcell J."/>
            <person name="Lester P.J."/>
            <person name="Dearden P.K."/>
        </authorList>
    </citation>
    <scope>NUCLEOTIDE SEQUENCE</scope>
    <source>
        <strain evidence="2">Volc-1</strain>
    </source>
</reference>
<keyword evidence="3" id="KW-1185">Reference proteome</keyword>
<sequence>MDTPLWGNASTTATTTTKPVDATVMTLDDGKDSRTRKIHGTPEIPRSKTRESFASRNKILQDLGCAGGETSLVYRFAETRMRTLTSRRVARNSDIPKILIGLEYLPGPGSTSYSRVSERYTGSEGKVGSASVTRYFS</sequence>
<gene>
    <name evidence="2" type="ORF">H0235_005404</name>
</gene>
<evidence type="ECO:0000313" key="3">
    <source>
        <dbReference type="Proteomes" id="UP000600918"/>
    </source>
</evidence>
<comment type="caution">
    <text evidence="2">The sequence shown here is derived from an EMBL/GenBank/DDBJ whole genome shotgun (WGS) entry which is preliminary data.</text>
</comment>
<dbReference type="AlphaFoldDB" id="A0A834P8W2"/>
<proteinExistence type="predicted"/>
<protein>
    <submittedName>
        <fullName evidence="2">Uncharacterized protein</fullName>
    </submittedName>
</protein>
<evidence type="ECO:0000313" key="2">
    <source>
        <dbReference type="EMBL" id="KAF7432480.1"/>
    </source>
</evidence>
<evidence type="ECO:0000256" key="1">
    <source>
        <dbReference type="SAM" id="MobiDB-lite"/>
    </source>
</evidence>
<dbReference type="Proteomes" id="UP000600918">
    <property type="component" value="Unassembled WGS sequence"/>
</dbReference>